<name>A0A9D2NA40_9FIRM</name>
<comment type="subcellular location">
    <subcellularLocation>
        <location evidence="1">Cell membrane</location>
        <topology evidence="1">Multi-pass membrane protein</topology>
    </subcellularLocation>
</comment>
<feature type="transmembrane region" description="Helical" evidence="7">
    <location>
        <begin position="183"/>
        <end position="203"/>
    </location>
</feature>
<evidence type="ECO:0000256" key="2">
    <source>
        <dbReference type="ARBA" id="ARBA00006683"/>
    </source>
</evidence>
<sequence length="244" mass="26910">METTQQNNDEIEIDLLELLHVLWSKALVIFLTAAAAGLAVMLVTQLFLTPRYQSTTKMYILTKQNSDTLTSSDLQASEQLTQDCAQMIRSRQVAEAVISNLNLDMKASELLEKISVETSTDTRIITIHAEDSDPYLACSIANSVRDLAAHEIQNVMNIEAANVFETANIPETPVGPSTVRNTLIGAALGFVAAVAVILISYLMNDTIRTADDVERYLHLSMLGIIPLAETETGNTRKMKAKRRR</sequence>
<keyword evidence="9" id="KW-0829">Tyrosine-protein kinase</keyword>
<accession>A0A9D2NA40</accession>
<dbReference type="EMBL" id="DWWU01000008">
    <property type="protein sequence ID" value="HJC14497.1"/>
    <property type="molecule type" value="Genomic_DNA"/>
</dbReference>
<dbReference type="PANTHER" id="PTHR32309">
    <property type="entry name" value="TYROSINE-PROTEIN KINASE"/>
    <property type="match status" value="1"/>
</dbReference>
<protein>
    <submittedName>
        <fullName evidence="9">Protein-tyrosine kinase</fullName>
    </submittedName>
</protein>
<evidence type="ECO:0000256" key="4">
    <source>
        <dbReference type="ARBA" id="ARBA00022692"/>
    </source>
</evidence>
<dbReference type="GO" id="GO:0004713">
    <property type="term" value="F:protein tyrosine kinase activity"/>
    <property type="evidence" value="ECO:0007669"/>
    <property type="project" value="UniProtKB-KW"/>
</dbReference>
<organism evidence="9 10">
    <name type="scientific">Candidatus Fusicatenibacter intestinigallinarum</name>
    <dbReference type="NCBI Taxonomy" id="2838598"/>
    <lineage>
        <taxon>Bacteria</taxon>
        <taxon>Bacillati</taxon>
        <taxon>Bacillota</taxon>
        <taxon>Clostridia</taxon>
        <taxon>Lachnospirales</taxon>
        <taxon>Lachnospiraceae</taxon>
        <taxon>Fusicatenibacter</taxon>
    </lineage>
</organism>
<evidence type="ECO:0000256" key="5">
    <source>
        <dbReference type="ARBA" id="ARBA00022989"/>
    </source>
</evidence>
<dbReference type="AlphaFoldDB" id="A0A9D2NA40"/>
<keyword evidence="6 7" id="KW-0472">Membrane</keyword>
<reference evidence="9" key="1">
    <citation type="journal article" date="2021" name="PeerJ">
        <title>Extensive microbial diversity within the chicken gut microbiome revealed by metagenomics and culture.</title>
        <authorList>
            <person name="Gilroy R."/>
            <person name="Ravi A."/>
            <person name="Getino M."/>
            <person name="Pursley I."/>
            <person name="Horton D.L."/>
            <person name="Alikhan N.F."/>
            <person name="Baker D."/>
            <person name="Gharbi K."/>
            <person name="Hall N."/>
            <person name="Watson M."/>
            <person name="Adriaenssens E.M."/>
            <person name="Foster-Nyarko E."/>
            <person name="Jarju S."/>
            <person name="Secka A."/>
            <person name="Antonio M."/>
            <person name="Oren A."/>
            <person name="Chaudhuri R.R."/>
            <person name="La Ragione R."/>
            <person name="Hildebrand F."/>
            <person name="Pallen M.J."/>
        </authorList>
    </citation>
    <scope>NUCLEOTIDE SEQUENCE</scope>
    <source>
        <strain evidence="9">CHK185-5351</strain>
    </source>
</reference>
<keyword evidence="5 7" id="KW-1133">Transmembrane helix</keyword>
<evidence type="ECO:0000256" key="6">
    <source>
        <dbReference type="ARBA" id="ARBA00023136"/>
    </source>
</evidence>
<dbReference type="Proteomes" id="UP000823849">
    <property type="component" value="Unassembled WGS sequence"/>
</dbReference>
<dbReference type="Pfam" id="PF02706">
    <property type="entry name" value="Wzz"/>
    <property type="match status" value="1"/>
</dbReference>
<keyword evidence="4 7" id="KW-0812">Transmembrane</keyword>
<dbReference type="PANTHER" id="PTHR32309:SF13">
    <property type="entry name" value="FERRIC ENTEROBACTIN TRANSPORT PROTEIN FEPE"/>
    <property type="match status" value="1"/>
</dbReference>
<evidence type="ECO:0000256" key="1">
    <source>
        <dbReference type="ARBA" id="ARBA00004651"/>
    </source>
</evidence>
<gene>
    <name evidence="9" type="ORF">H9705_01535</name>
</gene>
<comment type="caution">
    <text evidence="9">The sequence shown here is derived from an EMBL/GenBank/DDBJ whole genome shotgun (WGS) entry which is preliminary data.</text>
</comment>
<evidence type="ECO:0000259" key="8">
    <source>
        <dbReference type="Pfam" id="PF02706"/>
    </source>
</evidence>
<feature type="transmembrane region" description="Helical" evidence="7">
    <location>
        <begin position="26"/>
        <end position="48"/>
    </location>
</feature>
<evidence type="ECO:0000313" key="9">
    <source>
        <dbReference type="EMBL" id="HJC14497.1"/>
    </source>
</evidence>
<feature type="domain" description="Polysaccharide chain length determinant N-terminal" evidence="8">
    <location>
        <begin position="12"/>
        <end position="101"/>
    </location>
</feature>
<evidence type="ECO:0000313" key="10">
    <source>
        <dbReference type="Proteomes" id="UP000823849"/>
    </source>
</evidence>
<keyword evidence="9" id="KW-0418">Kinase</keyword>
<keyword evidence="9" id="KW-0808">Transferase</keyword>
<proteinExistence type="inferred from homology"/>
<dbReference type="InterPro" id="IPR003856">
    <property type="entry name" value="LPS_length_determ_N"/>
</dbReference>
<evidence type="ECO:0000256" key="7">
    <source>
        <dbReference type="SAM" id="Phobius"/>
    </source>
</evidence>
<comment type="similarity">
    <text evidence="2">Belongs to the CpsC/CapA family.</text>
</comment>
<dbReference type="GO" id="GO:0005886">
    <property type="term" value="C:plasma membrane"/>
    <property type="evidence" value="ECO:0007669"/>
    <property type="project" value="UniProtKB-SubCell"/>
</dbReference>
<keyword evidence="3" id="KW-1003">Cell membrane</keyword>
<evidence type="ECO:0000256" key="3">
    <source>
        <dbReference type="ARBA" id="ARBA00022475"/>
    </source>
</evidence>
<dbReference type="InterPro" id="IPR050445">
    <property type="entry name" value="Bact_polysacc_biosynth/exp"/>
</dbReference>
<reference evidence="9" key="2">
    <citation type="submission" date="2021-04" db="EMBL/GenBank/DDBJ databases">
        <authorList>
            <person name="Gilroy R."/>
        </authorList>
    </citation>
    <scope>NUCLEOTIDE SEQUENCE</scope>
    <source>
        <strain evidence="9">CHK185-5351</strain>
    </source>
</reference>